<reference evidence="1" key="1">
    <citation type="submission" date="2021-01" db="EMBL/GenBank/DDBJ databases">
        <authorList>
            <consortium name="Genoscope - CEA"/>
            <person name="William W."/>
        </authorList>
    </citation>
    <scope>NUCLEOTIDE SEQUENCE</scope>
</reference>
<organism evidence="1 2">
    <name type="scientific">Paramecium sonneborni</name>
    <dbReference type="NCBI Taxonomy" id="65129"/>
    <lineage>
        <taxon>Eukaryota</taxon>
        <taxon>Sar</taxon>
        <taxon>Alveolata</taxon>
        <taxon>Ciliophora</taxon>
        <taxon>Intramacronucleata</taxon>
        <taxon>Oligohymenophorea</taxon>
        <taxon>Peniculida</taxon>
        <taxon>Parameciidae</taxon>
        <taxon>Paramecium</taxon>
    </lineage>
</organism>
<keyword evidence="2" id="KW-1185">Reference proteome</keyword>
<dbReference type="OrthoDB" id="300298at2759"/>
<dbReference type="AlphaFoldDB" id="A0A8S1PYD6"/>
<sequence>MNIKIVYNLKTHKISPKYQTLAEIKAAISSIYQNELKDGFTLYVTLDQTQNPYQIQDEQYFQRIKDLYVYLGWQSIKFVVKDLNNPELTTDDINILNQSVVAKSNLQLNQFDDILQKKEIVQSQQQKQEIKNNINDQPQQSNAVDGLTKEIMQQINKLSLQDIDCNNEEFKKFVIEQVDERLVFHGIIQNNNNKKQQIQQEQPKTPVYKMQVLYKQNNQIHMEFGKPYKWEIHLKNDGNVTWKRGMVKLISIAGNFKDLKIDLQNDVKPQETGLFSCIFQPINQQINNINNEFRLAHIENNKPEFFGQKVCFCLFVKNQDVKNQRQSTITQKDAQFNTTINDEKLQKIQKLSELTRISYSESQAFVEQNLNLSLQDLANKYFNQKN</sequence>
<proteinExistence type="predicted"/>
<dbReference type="EMBL" id="CAJJDN010000090">
    <property type="protein sequence ID" value="CAD8108194.1"/>
    <property type="molecule type" value="Genomic_DNA"/>
</dbReference>
<dbReference type="Proteomes" id="UP000692954">
    <property type="component" value="Unassembled WGS sequence"/>
</dbReference>
<evidence type="ECO:0000313" key="1">
    <source>
        <dbReference type="EMBL" id="CAD8108194.1"/>
    </source>
</evidence>
<accession>A0A8S1PYD6</accession>
<protein>
    <submittedName>
        <fullName evidence="1">Uncharacterized protein</fullName>
    </submittedName>
</protein>
<evidence type="ECO:0000313" key="2">
    <source>
        <dbReference type="Proteomes" id="UP000692954"/>
    </source>
</evidence>
<gene>
    <name evidence="1" type="ORF">PSON_ATCC_30995.1.T0900176</name>
</gene>
<name>A0A8S1PYD6_9CILI</name>
<comment type="caution">
    <text evidence="1">The sequence shown here is derived from an EMBL/GenBank/DDBJ whole genome shotgun (WGS) entry which is preliminary data.</text>
</comment>